<dbReference type="InterPro" id="IPR038538">
    <property type="entry name" value="MTERF_sf"/>
</dbReference>
<dbReference type="PANTHER" id="PTHR13068:SF236">
    <property type="entry name" value="OS02G0749800 PROTEIN"/>
    <property type="match status" value="1"/>
</dbReference>
<name>A0AB40CQB5_DIOCR</name>
<dbReference type="RefSeq" id="XP_039140328.1">
    <property type="nucleotide sequence ID" value="XM_039284394.1"/>
</dbReference>
<dbReference type="GO" id="GO:0006353">
    <property type="term" value="P:DNA-templated transcription termination"/>
    <property type="evidence" value="ECO:0007669"/>
    <property type="project" value="UniProtKB-KW"/>
</dbReference>
<evidence type="ECO:0000256" key="2">
    <source>
        <dbReference type="ARBA" id="ARBA00022472"/>
    </source>
</evidence>
<dbReference type="RefSeq" id="XP_039140329.1">
    <property type="nucleotide sequence ID" value="XM_039284395.1"/>
</dbReference>
<keyword evidence="4" id="KW-1185">Reference proteome</keyword>
<dbReference type="PANTHER" id="PTHR13068">
    <property type="entry name" value="CGI-12 PROTEIN-RELATED"/>
    <property type="match status" value="1"/>
</dbReference>
<accession>A0AB40CQB5</accession>
<gene>
    <name evidence="5 6" type="primary">LOC120277533</name>
</gene>
<dbReference type="FunFam" id="1.25.70.10:FF:000001">
    <property type="entry name" value="Mitochondrial transcription termination factor-like"/>
    <property type="match status" value="1"/>
</dbReference>
<dbReference type="GeneID" id="120277533"/>
<sequence>MDLLRITLRLKFPINFYSTKPHKPQFIITDYLINSLGLSPERAARAAPRLAHLRDASRPDSVRHFLEHLGLTHSHIQTLVSWRPTLLSVDLSSTLRPNADALHSHGFSGPLLLHLVRTNPFVLTSHAVLPRLHFWKDFFRDDRASLVKAFRRNRYLVQYSIADKILPNIELLRRYGFSDRDIGIVVMRINGFITRSPEAIKELIERTMQLGFTCGSRMFLQGLSVVAMRRGEALEKKMEFFRKLGWSEDEAKSAFRKNPKVLSLRAENIQSKLDFLMGVVGLDLSSIAAVPLLLTYSLEKRLMPRFRVLDILNSKGLLKKECKLNTAMSLSDEEFEKKFVLPFEDLVPQLVMTRQ</sequence>
<keyword evidence="2" id="KW-0805">Transcription regulation</keyword>
<evidence type="ECO:0000313" key="5">
    <source>
        <dbReference type="RefSeq" id="XP_039140328.1"/>
    </source>
</evidence>
<keyword evidence="2" id="KW-0804">Transcription</keyword>
<evidence type="ECO:0000313" key="4">
    <source>
        <dbReference type="Proteomes" id="UP001515500"/>
    </source>
</evidence>
<dbReference type="Pfam" id="PF02536">
    <property type="entry name" value="mTERF"/>
    <property type="match status" value="1"/>
</dbReference>
<keyword evidence="3" id="KW-0809">Transit peptide</keyword>
<reference evidence="5 6" key="1">
    <citation type="submission" date="2025-04" db="UniProtKB">
        <authorList>
            <consortium name="RefSeq"/>
        </authorList>
    </citation>
    <scope>IDENTIFICATION</scope>
</reference>
<dbReference type="Proteomes" id="UP001515500">
    <property type="component" value="Chromosome 15"/>
</dbReference>
<evidence type="ECO:0000256" key="1">
    <source>
        <dbReference type="ARBA" id="ARBA00007692"/>
    </source>
</evidence>
<evidence type="ECO:0000313" key="6">
    <source>
        <dbReference type="RefSeq" id="XP_039140329.1"/>
    </source>
</evidence>
<dbReference type="AlphaFoldDB" id="A0AB40CQB5"/>
<protein>
    <submittedName>
        <fullName evidence="5 6">Transcription termination factor MTERF2, chloroplastic-like</fullName>
    </submittedName>
</protein>
<organism evidence="4 5">
    <name type="scientific">Dioscorea cayennensis subsp. rotundata</name>
    <name type="common">White Guinea yam</name>
    <name type="synonym">Dioscorea rotundata</name>
    <dbReference type="NCBI Taxonomy" id="55577"/>
    <lineage>
        <taxon>Eukaryota</taxon>
        <taxon>Viridiplantae</taxon>
        <taxon>Streptophyta</taxon>
        <taxon>Embryophyta</taxon>
        <taxon>Tracheophyta</taxon>
        <taxon>Spermatophyta</taxon>
        <taxon>Magnoliopsida</taxon>
        <taxon>Liliopsida</taxon>
        <taxon>Dioscoreales</taxon>
        <taxon>Dioscoreaceae</taxon>
        <taxon>Dioscorea</taxon>
    </lineage>
</organism>
<evidence type="ECO:0000256" key="3">
    <source>
        <dbReference type="ARBA" id="ARBA00022946"/>
    </source>
</evidence>
<comment type="similarity">
    <text evidence="1">Belongs to the mTERF family.</text>
</comment>
<proteinExistence type="inferred from homology"/>
<dbReference type="SMART" id="SM00733">
    <property type="entry name" value="Mterf"/>
    <property type="match status" value="5"/>
</dbReference>
<dbReference type="Gene3D" id="1.25.70.10">
    <property type="entry name" value="Transcription termination factor 3, mitochondrial"/>
    <property type="match status" value="1"/>
</dbReference>
<dbReference type="InterPro" id="IPR003690">
    <property type="entry name" value="MTERF"/>
</dbReference>
<dbReference type="GO" id="GO:0003676">
    <property type="term" value="F:nucleic acid binding"/>
    <property type="evidence" value="ECO:0007669"/>
    <property type="project" value="InterPro"/>
</dbReference>
<keyword evidence="2" id="KW-0806">Transcription termination</keyword>